<comment type="caution">
    <text evidence="1">The sequence shown here is derived from an EMBL/GenBank/DDBJ whole genome shotgun (WGS) entry which is preliminary data.</text>
</comment>
<dbReference type="EMBL" id="BTGU01000017">
    <property type="protein sequence ID" value="GMN43996.1"/>
    <property type="molecule type" value="Genomic_DNA"/>
</dbReference>
<keyword evidence="2" id="KW-1185">Reference proteome</keyword>
<gene>
    <name evidence="1" type="ORF">TIFTF001_013199</name>
</gene>
<dbReference type="PANTHER" id="PTHR30005:SF0">
    <property type="entry name" value="RETROGRADE REGULATION PROTEIN 2"/>
    <property type="match status" value="1"/>
</dbReference>
<protein>
    <submittedName>
        <fullName evidence="1">Uncharacterized protein</fullName>
    </submittedName>
</protein>
<dbReference type="Proteomes" id="UP001187192">
    <property type="component" value="Unassembled WGS sequence"/>
</dbReference>
<evidence type="ECO:0000313" key="1">
    <source>
        <dbReference type="EMBL" id="GMN43996.1"/>
    </source>
</evidence>
<organism evidence="1 2">
    <name type="scientific">Ficus carica</name>
    <name type="common">Common fig</name>
    <dbReference type="NCBI Taxonomy" id="3494"/>
    <lineage>
        <taxon>Eukaryota</taxon>
        <taxon>Viridiplantae</taxon>
        <taxon>Streptophyta</taxon>
        <taxon>Embryophyta</taxon>
        <taxon>Tracheophyta</taxon>
        <taxon>Spermatophyta</taxon>
        <taxon>Magnoliopsida</taxon>
        <taxon>eudicotyledons</taxon>
        <taxon>Gunneridae</taxon>
        <taxon>Pentapetalae</taxon>
        <taxon>rosids</taxon>
        <taxon>fabids</taxon>
        <taxon>Rosales</taxon>
        <taxon>Moraceae</taxon>
        <taxon>Ficeae</taxon>
        <taxon>Ficus</taxon>
    </lineage>
</organism>
<reference evidence="1" key="1">
    <citation type="submission" date="2023-07" db="EMBL/GenBank/DDBJ databases">
        <title>draft genome sequence of fig (Ficus carica).</title>
        <authorList>
            <person name="Takahashi T."/>
            <person name="Nishimura K."/>
        </authorList>
    </citation>
    <scope>NUCLEOTIDE SEQUENCE</scope>
</reference>
<dbReference type="PANTHER" id="PTHR30005">
    <property type="entry name" value="EXOPOLYPHOSPHATASE"/>
    <property type="match status" value="1"/>
</dbReference>
<sequence length="189" mass="21325">MREYIRVVTEESGLVESIKRCGFQVAVGSSGTIRALEKAVFYGYGNGGSVFEVGKRDWRLSRGELRGVVEEMKVFGFALAEGVVVGLSVVVEILCKVYEGWDWNGDDRWRSVVRLATRFEGKKRMMAAVQFASIAKVFRGLEDRNLLPNTTLPSTESENKVEDPRQELEMFKKVFRQDLSIVVSSRTSE</sequence>
<proteinExistence type="predicted"/>
<dbReference type="GO" id="GO:0016462">
    <property type="term" value="F:pyrophosphatase activity"/>
    <property type="evidence" value="ECO:0007669"/>
    <property type="project" value="TreeGrafter"/>
</dbReference>
<name>A0AA88AHD5_FICCA</name>
<dbReference type="InterPro" id="IPR050273">
    <property type="entry name" value="GppA/Ppx_hydrolase"/>
</dbReference>
<accession>A0AA88AHD5</accession>
<dbReference type="AlphaFoldDB" id="A0AA88AHD5"/>
<evidence type="ECO:0000313" key="2">
    <source>
        <dbReference type="Proteomes" id="UP001187192"/>
    </source>
</evidence>